<dbReference type="AlphaFoldDB" id="A0A381TCI3"/>
<sequence>MSTHPAPTRFGFLLCPDFTLIALSSAIEPLRMANRISGRSLYEYSLFSFDGGDVRSSSGLDLAPVSKLTGREQLDALFLCAGTTLDSAWDQIVVSQLKPLIRRKIIIGGICTGSYLLARTGLLNGYRCTIHWENIFDMHDEFPELIVSSELFELDRERYTCSGGTAPLDMMLTLVVRDHGTELATSISEQFICERIRDSKDRQRIPLRQRFGASQPKLVEAVELMESNIEEPMSLDELARHVGISRRQMERIFQKHLNCVPTRYYLELRLRRARELLLRTPRSIVDVAFSCGFVSAPHFSKCYRDFFGKPPREERQSKSQSSTNKEAVSTGSAV</sequence>
<keyword evidence="3" id="KW-0804">Transcription</keyword>
<dbReference type="SUPFAM" id="SSF52317">
    <property type="entry name" value="Class I glutamine amidotransferase-like"/>
    <property type="match status" value="1"/>
</dbReference>
<dbReference type="InterPro" id="IPR052158">
    <property type="entry name" value="INH-QAR"/>
</dbReference>
<protein>
    <recommendedName>
        <fullName evidence="5">HTH araC/xylS-type domain-containing protein</fullName>
    </recommendedName>
</protein>
<dbReference type="FunFam" id="1.10.10.60:FF:000090">
    <property type="entry name" value="Transcriptional regulator ArgR, AraC family"/>
    <property type="match status" value="1"/>
</dbReference>
<dbReference type="EMBL" id="UINC01004078">
    <property type="protein sequence ID" value="SVA11613.1"/>
    <property type="molecule type" value="Genomic_DNA"/>
</dbReference>
<evidence type="ECO:0000256" key="1">
    <source>
        <dbReference type="ARBA" id="ARBA00023015"/>
    </source>
</evidence>
<feature type="compositionally biased region" description="Polar residues" evidence="4">
    <location>
        <begin position="318"/>
        <end position="334"/>
    </location>
</feature>
<dbReference type="InterPro" id="IPR029062">
    <property type="entry name" value="Class_I_gatase-like"/>
</dbReference>
<gene>
    <name evidence="6" type="ORF">METZ01_LOCUS64467</name>
</gene>
<evidence type="ECO:0000256" key="4">
    <source>
        <dbReference type="SAM" id="MobiDB-lite"/>
    </source>
</evidence>
<evidence type="ECO:0000259" key="5">
    <source>
        <dbReference type="PROSITE" id="PS01124"/>
    </source>
</evidence>
<dbReference type="Gene3D" id="1.10.10.60">
    <property type="entry name" value="Homeodomain-like"/>
    <property type="match status" value="2"/>
</dbReference>
<dbReference type="SMART" id="SM00342">
    <property type="entry name" value="HTH_ARAC"/>
    <property type="match status" value="1"/>
</dbReference>
<name>A0A381TCI3_9ZZZZ</name>
<dbReference type="InterPro" id="IPR002818">
    <property type="entry name" value="DJ-1/PfpI"/>
</dbReference>
<dbReference type="PROSITE" id="PS01124">
    <property type="entry name" value="HTH_ARAC_FAMILY_2"/>
    <property type="match status" value="1"/>
</dbReference>
<evidence type="ECO:0000256" key="2">
    <source>
        <dbReference type="ARBA" id="ARBA00023125"/>
    </source>
</evidence>
<keyword evidence="1" id="KW-0805">Transcription regulation</keyword>
<dbReference type="GO" id="GO:0043565">
    <property type="term" value="F:sequence-specific DNA binding"/>
    <property type="evidence" value="ECO:0007669"/>
    <property type="project" value="InterPro"/>
</dbReference>
<feature type="region of interest" description="Disordered" evidence="4">
    <location>
        <begin position="310"/>
        <end position="334"/>
    </location>
</feature>
<dbReference type="PROSITE" id="PS00041">
    <property type="entry name" value="HTH_ARAC_FAMILY_1"/>
    <property type="match status" value="1"/>
</dbReference>
<organism evidence="6">
    <name type="scientific">marine metagenome</name>
    <dbReference type="NCBI Taxonomy" id="408172"/>
    <lineage>
        <taxon>unclassified sequences</taxon>
        <taxon>metagenomes</taxon>
        <taxon>ecological metagenomes</taxon>
    </lineage>
</organism>
<evidence type="ECO:0000256" key="3">
    <source>
        <dbReference type="ARBA" id="ARBA00023163"/>
    </source>
</evidence>
<dbReference type="InterPro" id="IPR009057">
    <property type="entry name" value="Homeodomain-like_sf"/>
</dbReference>
<dbReference type="Gene3D" id="3.40.50.880">
    <property type="match status" value="1"/>
</dbReference>
<dbReference type="SUPFAM" id="SSF46689">
    <property type="entry name" value="Homeodomain-like"/>
    <property type="match status" value="2"/>
</dbReference>
<dbReference type="InterPro" id="IPR018060">
    <property type="entry name" value="HTH_AraC"/>
</dbReference>
<dbReference type="PANTHER" id="PTHR43130:SF3">
    <property type="entry name" value="HTH-TYPE TRANSCRIPTIONAL REGULATOR RV1931C"/>
    <property type="match status" value="1"/>
</dbReference>
<reference evidence="6" key="1">
    <citation type="submission" date="2018-05" db="EMBL/GenBank/DDBJ databases">
        <authorList>
            <person name="Lanie J.A."/>
            <person name="Ng W.-L."/>
            <person name="Kazmierczak K.M."/>
            <person name="Andrzejewski T.M."/>
            <person name="Davidsen T.M."/>
            <person name="Wayne K.J."/>
            <person name="Tettelin H."/>
            <person name="Glass J.I."/>
            <person name="Rusch D."/>
            <person name="Podicherti R."/>
            <person name="Tsui H.-C.T."/>
            <person name="Winkler M.E."/>
        </authorList>
    </citation>
    <scope>NUCLEOTIDE SEQUENCE</scope>
</reference>
<dbReference type="CDD" id="cd03136">
    <property type="entry name" value="GATase1_AraC_ArgR_like"/>
    <property type="match status" value="1"/>
</dbReference>
<keyword evidence="2" id="KW-0238">DNA-binding</keyword>
<dbReference type="Pfam" id="PF12833">
    <property type="entry name" value="HTH_18"/>
    <property type="match status" value="1"/>
</dbReference>
<dbReference type="GO" id="GO:0003700">
    <property type="term" value="F:DNA-binding transcription factor activity"/>
    <property type="evidence" value="ECO:0007669"/>
    <property type="project" value="InterPro"/>
</dbReference>
<accession>A0A381TCI3</accession>
<evidence type="ECO:0000313" key="6">
    <source>
        <dbReference type="EMBL" id="SVA11613.1"/>
    </source>
</evidence>
<dbReference type="PANTHER" id="PTHR43130">
    <property type="entry name" value="ARAC-FAMILY TRANSCRIPTIONAL REGULATOR"/>
    <property type="match status" value="1"/>
</dbReference>
<dbReference type="InterPro" id="IPR018062">
    <property type="entry name" value="HTH_AraC-typ_CS"/>
</dbReference>
<dbReference type="Pfam" id="PF01965">
    <property type="entry name" value="DJ-1_PfpI"/>
    <property type="match status" value="1"/>
</dbReference>
<feature type="domain" description="HTH araC/xylS-type" evidence="5">
    <location>
        <begin position="219"/>
        <end position="317"/>
    </location>
</feature>
<proteinExistence type="predicted"/>